<evidence type="ECO:0000313" key="3">
    <source>
        <dbReference type="Proteomes" id="UP000000466"/>
    </source>
</evidence>
<keyword evidence="1" id="KW-0472">Membrane</keyword>
<evidence type="ECO:0000256" key="1">
    <source>
        <dbReference type="SAM" id="Phobius"/>
    </source>
</evidence>
<dbReference type="eggNOG" id="COG2814">
    <property type="taxonomic scope" value="Bacteria"/>
</dbReference>
<keyword evidence="3" id="KW-1185">Reference proteome</keyword>
<feature type="transmembrane region" description="Helical" evidence="1">
    <location>
        <begin position="88"/>
        <end position="107"/>
    </location>
</feature>
<dbReference type="KEGG" id="saga:M5M_05930"/>
<accession>K4KK28</accession>
<reference evidence="2 3" key="1">
    <citation type="journal article" date="2013" name="Genome Announc.">
        <title>Complete genome sequence of Simiduia agarivorans SA1(T), a marine bacterium able to degrade a variety of polysaccharides.</title>
        <authorList>
            <person name="Lin S.Y."/>
            <person name="Shieh W.Y."/>
            <person name="Chen J.S."/>
            <person name="Tang S.L."/>
        </authorList>
    </citation>
    <scope>NUCLEOTIDE SEQUENCE [LARGE SCALE GENOMIC DNA]</scope>
    <source>
        <strain evidence="3">DSM 21679 / JCM 13881 / BCRC 17597 / SA1</strain>
    </source>
</reference>
<dbReference type="SUPFAM" id="SSF103473">
    <property type="entry name" value="MFS general substrate transporter"/>
    <property type="match status" value="1"/>
</dbReference>
<dbReference type="Proteomes" id="UP000000466">
    <property type="component" value="Chromosome"/>
</dbReference>
<dbReference type="EMBL" id="CP003746">
    <property type="protein sequence ID" value="AFU98383.1"/>
    <property type="molecule type" value="Genomic_DNA"/>
</dbReference>
<protein>
    <submittedName>
        <fullName evidence="2">Major facilitator superfamily transporter</fullName>
    </submittedName>
</protein>
<feature type="transmembrane region" description="Helical" evidence="1">
    <location>
        <begin position="146"/>
        <end position="166"/>
    </location>
</feature>
<feature type="transmembrane region" description="Helical" evidence="1">
    <location>
        <begin position="20"/>
        <end position="44"/>
    </location>
</feature>
<dbReference type="STRING" id="1117647.M5M_05930"/>
<sequence length="417" mass="43590">MLNNVTALNAWLPRQAPNGWLARFSLAWLATAGLFYVNILPALVDGLITGRGFSTAEASAVTSSNIYGAALGALAAVVLVGRFPWARFCAALLVGLIALDAVSMVVAEPLALAAIRFAHGCVGGLLVGIAYGVFARTQNPARTFAVLLVVQYGLGGLGVMWLPLWVEAAGSHVLFLTLMAFSFVALALLQWLPDYAPKVRPAGASAEVAYWPLVFTLAALFLFQAGNNGPYAIIMGLAKSAGLSVEQAGQWLGIAAWMGMAGAALVIVTSQHFARATVLGISMLLTAWATWGLMFSDQPGVFGFANCLVGVTWALVIAYLLGMAAEFDHSGRFTALAGFASKMGLASGPLVAGFSVTGEGQLLADYQLALWIGAIALVLAWLLALWPARILDKSATRSPDHIPMPTNSDAVVAAAPK</sequence>
<feature type="transmembrane region" description="Helical" evidence="1">
    <location>
        <begin position="248"/>
        <end position="269"/>
    </location>
</feature>
<feature type="transmembrane region" description="Helical" evidence="1">
    <location>
        <begin position="64"/>
        <end position="81"/>
    </location>
</feature>
<feature type="transmembrane region" description="Helical" evidence="1">
    <location>
        <begin position="172"/>
        <end position="192"/>
    </location>
</feature>
<evidence type="ECO:0000313" key="2">
    <source>
        <dbReference type="EMBL" id="AFU98383.1"/>
    </source>
</evidence>
<name>K4KK28_SIMAS</name>
<feature type="transmembrane region" description="Helical" evidence="1">
    <location>
        <begin position="113"/>
        <end position="134"/>
    </location>
</feature>
<proteinExistence type="predicted"/>
<keyword evidence="1" id="KW-0812">Transmembrane</keyword>
<feature type="transmembrane region" description="Helical" evidence="1">
    <location>
        <begin position="301"/>
        <end position="321"/>
    </location>
</feature>
<dbReference type="RefSeq" id="WP_015046556.1">
    <property type="nucleotide sequence ID" value="NC_018868.3"/>
</dbReference>
<dbReference type="HOGENOM" id="CLU_658715_0_0_6"/>
<keyword evidence="1" id="KW-1133">Transmembrane helix</keyword>
<feature type="transmembrane region" description="Helical" evidence="1">
    <location>
        <begin position="276"/>
        <end position="295"/>
    </location>
</feature>
<feature type="transmembrane region" description="Helical" evidence="1">
    <location>
        <begin position="368"/>
        <end position="388"/>
    </location>
</feature>
<feature type="transmembrane region" description="Helical" evidence="1">
    <location>
        <begin position="333"/>
        <end position="356"/>
    </location>
</feature>
<organism evidence="2 3">
    <name type="scientific">Simiduia agarivorans (strain DSM 21679 / JCM 13881 / BCRC 17597 / SA1)</name>
    <dbReference type="NCBI Taxonomy" id="1117647"/>
    <lineage>
        <taxon>Bacteria</taxon>
        <taxon>Pseudomonadati</taxon>
        <taxon>Pseudomonadota</taxon>
        <taxon>Gammaproteobacteria</taxon>
        <taxon>Cellvibrionales</taxon>
        <taxon>Cellvibrionaceae</taxon>
        <taxon>Simiduia</taxon>
    </lineage>
</organism>
<gene>
    <name evidence="2" type="ordered locus">M5M_05930</name>
</gene>
<dbReference type="AlphaFoldDB" id="K4KK28"/>
<dbReference type="InterPro" id="IPR036259">
    <property type="entry name" value="MFS_trans_sf"/>
</dbReference>
<dbReference type="Gene3D" id="1.20.1250.20">
    <property type="entry name" value="MFS general substrate transporter like domains"/>
    <property type="match status" value="1"/>
</dbReference>